<reference evidence="1" key="1">
    <citation type="journal article" date="2023" name="IScience">
        <title>Live-bearing cockroach genome reveals convergent evolutionary mechanisms linked to viviparity in insects and beyond.</title>
        <authorList>
            <person name="Fouks B."/>
            <person name="Harrison M.C."/>
            <person name="Mikhailova A.A."/>
            <person name="Marchal E."/>
            <person name="English S."/>
            <person name="Carruthers M."/>
            <person name="Jennings E.C."/>
            <person name="Chiamaka E.L."/>
            <person name="Frigard R.A."/>
            <person name="Pippel M."/>
            <person name="Attardo G.M."/>
            <person name="Benoit J.B."/>
            <person name="Bornberg-Bauer E."/>
            <person name="Tobe S.S."/>
        </authorList>
    </citation>
    <scope>NUCLEOTIDE SEQUENCE</scope>
    <source>
        <strain evidence="1">Stay&amp;Tobe</strain>
    </source>
</reference>
<feature type="non-terminal residue" evidence="1">
    <location>
        <position position="64"/>
    </location>
</feature>
<keyword evidence="2" id="KW-1185">Reference proteome</keyword>
<protein>
    <submittedName>
        <fullName evidence="1">Uncharacterized protein</fullName>
    </submittedName>
</protein>
<dbReference type="AlphaFoldDB" id="A0AAD8EP76"/>
<dbReference type="EMBL" id="JASPKZ010001426">
    <property type="protein sequence ID" value="KAJ9598060.1"/>
    <property type="molecule type" value="Genomic_DNA"/>
</dbReference>
<proteinExistence type="predicted"/>
<sequence>ELQAMTNRSWTNTNQELRHLDSAAEVSMHLVIFGANSWIHCLLHSRSKKRGQTKKHSKKECRNS</sequence>
<evidence type="ECO:0000313" key="1">
    <source>
        <dbReference type="EMBL" id="KAJ9598060.1"/>
    </source>
</evidence>
<reference evidence="1" key="2">
    <citation type="submission" date="2023-05" db="EMBL/GenBank/DDBJ databases">
        <authorList>
            <person name="Fouks B."/>
        </authorList>
    </citation>
    <scope>NUCLEOTIDE SEQUENCE</scope>
    <source>
        <strain evidence="1">Stay&amp;Tobe</strain>
        <tissue evidence="1">Testes</tissue>
    </source>
</reference>
<dbReference type="Proteomes" id="UP001233999">
    <property type="component" value="Unassembled WGS sequence"/>
</dbReference>
<feature type="non-terminal residue" evidence="1">
    <location>
        <position position="1"/>
    </location>
</feature>
<accession>A0AAD8EP76</accession>
<name>A0AAD8EP76_DIPPU</name>
<gene>
    <name evidence="1" type="ORF">L9F63_026835</name>
</gene>
<organism evidence="1 2">
    <name type="scientific">Diploptera punctata</name>
    <name type="common">Pacific beetle cockroach</name>
    <dbReference type="NCBI Taxonomy" id="6984"/>
    <lineage>
        <taxon>Eukaryota</taxon>
        <taxon>Metazoa</taxon>
        <taxon>Ecdysozoa</taxon>
        <taxon>Arthropoda</taxon>
        <taxon>Hexapoda</taxon>
        <taxon>Insecta</taxon>
        <taxon>Pterygota</taxon>
        <taxon>Neoptera</taxon>
        <taxon>Polyneoptera</taxon>
        <taxon>Dictyoptera</taxon>
        <taxon>Blattodea</taxon>
        <taxon>Blaberoidea</taxon>
        <taxon>Blaberidae</taxon>
        <taxon>Diplopterinae</taxon>
        <taxon>Diploptera</taxon>
    </lineage>
</organism>
<evidence type="ECO:0000313" key="2">
    <source>
        <dbReference type="Proteomes" id="UP001233999"/>
    </source>
</evidence>
<comment type="caution">
    <text evidence="1">The sequence shown here is derived from an EMBL/GenBank/DDBJ whole genome shotgun (WGS) entry which is preliminary data.</text>
</comment>